<reference evidence="9 10" key="1">
    <citation type="submission" date="2016-11" db="EMBL/GenBank/DDBJ databases">
        <authorList>
            <person name="Jaros S."/>
            <person name="Januszkiewicz K."/>
            <person name="Wedrychowicz H."/>
        </authorList>
    </citation>
    <scope>NUCLEOTIDE SEQUENCE [LARGE SCALE GENOMIC DNA]</scope>
    <source>
        <strain evidence="9 10">DSM 21758</strain>
    </source>
</reference>
<dbReference type="Pfam" id="PF03830">
    <property type="entry name" value="PTSIIB_sorb"/>
    <property type="match status" value="1"/>
</dbReference>
<dbReference type="SUPFAM" id="SSF52728">
    <property type="entry name" value="PTS IIb component"/>
    <property type="match status" value="1"/>
</dbReference>
<dbReference type="Proteomes" id="UP000184310">
    <property type="component" value="Unassembled WGS sequence"/>
</dbReference>
<dbReference type="GO" id="GO:0009401">
    <property type="term" value="P:phosphoenolpyruvate-dependent sugar phosphotransferase system"/>
    <property type="evidence" value="ECO:0007669"/>
    <property type="project" value="UniProtKB-KW"/>
</dbReference>
<name>A0A1M6US10_9CLOT</name>
<evidence type="ECO:0000256" key="5">
    <source>
        <dbReference type="ARBA" id="ARBA00022679"/>
    </source>
</evidence>
<dbReference type="AlphaFoldDB" id="A0A1M6US10"/>
<evidence type="ECO:0000259" key="8">
    <source>
        <dbReference type="PROSITE" id="PS51101"/>
    </source>
</evidence>
<gene>
    <name evidence="9" type="ORF">SAMN02745163_04344</name>
</gene>
<dbReference type="GO" id="GO:0005737">
    <property type="term" value="C:cytoplasm"/>
    <property type="evidence" value="ECO:0007669"/>
    <property type="project" value="UniProtKB-SubCell"/>
</dbReference>
<feature type="domain" description="PTS EIIB type-4" evidence="8">
    <location>
        <begin position="1"/>
        <end position="163"/>
    </location>
</feature>
<keyword evidence="5" id="KW-0808">Transferase</keyword>
<keyword evidence="2" id="KW-0813">Transport</keyword>
<evidence type="ECO:0000256" key="3">
    <source>
        <dbReference type="ARBA" id="ARBA00022490"/>
    </source>
</evidence>
<evidence type="ECO:0000256" key="2">
    <source>
        <dbReference type="ARBA" id="ARBA00022448"/>
    </source>
</evidence>
<proteinExistence type="predicted"/>
<dbReference type="OrthoDB" id="9788818at2"/>
<evidence type="ECO:0000313" key="10">
    <source>
        <dbReference type="Proteomes" id="UP000184310"/>
    </source>
</evidence>
<organism evidence="9 10">
    <name type="scientific">Clostridium cavendishii DSM 21758</name>
    <dbReference type="NCBI Taxonomy" id="1121302"/>
    <lineage>
        <taxon>Bacteria</taxon>
        <taxon>Bacillati</taxon>
        <taxon>Bacillota</taxon>
        <taxon>Clostridia</taxon>
        <taxon>Eubacteriales</taxon>
        <taxon>Clostridiaceae</taxon>
        <taxon>Clostridium</taxon>
    </lineage>
</organism>
<evidence type="ECO:0000256" key="7">
    <source>
        <dbReference type="ARBA" id="ARBA00022777"/>
    </source>
</evidence>
<keyword evidence="7" id="KW-0418">Kinase</keyword>
<evidence type="ECO:0000256" key="6">
    <source>
        <dbReference type="ARBA" id="ARBA00022683"/>
    </source>
</evidence>
<evidence type="ECO:0000313" key="9">
    <source>
        <dbReference type="EMBL" id="SHK71963.1"/>
    </source>
</evidence>
<evidence type="ECO:0000256" key="1">
    <source>
        <dbReference type="ARBA" id="ARBA00004496"/>
    </source>
</evidence>
<dbReference type="PROSITE" id="PS51101">
    <property type="entry name" value="PTS_EIIB_TYPE_4"/>
    <property type="match status" value="1"/>
</dbReference>
<sequence>MKGIVHVRIDDRLIHGQVACIWSTSLGVNRIMVANDEVANNEMQKNVLRMVAPAGINTSIISKDKAVNNILAGNYQTQKVLMILKNPLDALYLIEHGLDIKEINVGNMAKRDNTVQIKRSVSVTKEEAAAFRKLIDKGVKITSIMVPDESKTYIKDYLDKAGL</sequence>
<dbReference type="RefSeq" id="WP_072993378.1">
    <property type="nucleotide sequence ID" value="NZ_FQZB01000024.1"/>
</dbReference>
<keyword evidence="4" id="KW-0762">Sugar transport</keyword>
<dbReference type="EMBL" id="FQZB01000024">
    <property type="protein sequence ID" value="SHK71963.1"/>
    <property type="molecule type" value="Genomic_DNA"/>
</dbReference>
<dbReference type="InterPro" id="IPR004720">
    <property type="entry name" value="PTS_IIB_sorbose-sp"/>
</dbReference>
<comment type="subcellular location">
    <subcellularLocation>
        <location evidence="1">Cytoplasm</location>
    </subcellularLocation>
</comment>
<keyword evidence="10" id="KW-1185">Reference proteome</keyword>
<dbReference type="Gene3D" id="3.40.35.10">
    <property type="entry name" value="Phosphotransferase system, sorbose subfamily IIB component"/>
    <property type="match status" value="1"/>
</dbReference>
<dbReference type="STRING" id="1121302.SAMN02745163_04344"/>
<accession>A0A1M6US10</accession>
<protein>
    <submittedName>
        <fullName evidence="9">PTS system, mannose-specific IIB component</fullName>
    </submittedName>
</protein>
<dbReference type="GO" id="GO:0016301">
    <property type="term" value="F:kinase activity"/>
    <property type="evidence" value="ECO:0007669"/>
    <property type="project" value="UniProtKB-KW"/>
</dbReference>
<keyword evidence="3" id="KW-0963">Cytoplasm</keyword>
<keyword evidence="6" id="KW-0598">Phosphotransferase system</keyword>
<dbReference type="InterPro" id="IPR036667">
    <property type="entry name" value="PTS_IIB_sorbose-sp_sf"/>
</dbReference>
<dbReference type="GO" id="GO:0008982">
    <property type="term" value="F:protein-N(PI)-phosphohistidine-sugar phosphotransferase activity"/>
    <property type="evidence" value="ECO:0007669"/>
    <property type="project" value="InterPro"/>
</dbReference>
<dbReference type="CDD" id="cd00001">
    <property type="entry name" value="PTS_IIB_man"/>
    <property type="match status" value="1"/>
</dbReference>
<evidence type="ECO:0000256" key="4">
    <source>
        <dbReference type="ARBA" id="ARBA00022597"/>
    </source>
</evidence>